<feature type="domain" description="Xylose isomerase-like TIM barrel" evidence="1">
    <location>
        <begin position="62"/>
        <end position="275"/>
    </location>
</feature>
<proteinExistence type="predicted"/>
<dbReference type="RefSeq" id="WP_264135923.1">
    <property type="nucleotide sequence ID" value="NZ_JAOYOD010000001.1"/>
</dbReference>
<evidence type="ECO:0000259" key="1">
    <source>
        <dbReference type="Pfam" id="PF01261"/>
    </source>
</evidence>
<keyword evidence="3" id="KW-1185">Reference proteome</keyword>
<reference evidence="2 3" key="1">
    <citation type="submission" date="2022-10" db="EMBL/GenBank/DDBJ databases">
        <title>Comparative genomics and taxonomic characterization of three novel marine species of genus Reichenbachiella exhibiting antioxidant and polysaccharide degradation activities.</title>
        <authorList>
            <person name="Muhammad N."/>
            <person name="Lee Y.-J."/>
            <person name="Ko J."/>
            <person name="Kim S.-G."/>
        </authorList>
    </citation>
    <scope>NUCLEOTIDE SEQUENCE [LARGE SCALE GENOMIC DNA]</scope>
    <source>
        <strain evidence="2 3">ABR2-5</strain>
    </source>
</reference>
<dbReference type="InterPro" id="IPR036237">
    <property type="entry name" value="Xyl_isomerase-like_sf"/>
</dbReference>
<keyword evidence="2" id="KW-0413">Isomerase</keyword>
<evidence type="ECO:0000313" key="2">
    <source>
        <dbReference type="EMBL" id="MCV9385128.1"/>
    </source>
</evidence>
<dbReference type="PANTHER" id="PTHR12110">
    <property type="entry name" value="HYDROXYPYRUVATE ISOMERASE"/>
    <property type="match status" value="1"/>
</dbReference>
<comment type="caution">
    <text evidence="2">The sequence shown here is derived from an EMBL/GenBank/DDBJ whole genome shotgun (WGS) entry which is preliminary data.</text>
</comment>
<accession>A0ABT3CN35</accession>
<dbReference type="PANTHER" id="PTHR12110:SF41">
    <property type="entry name" value="INOSOSE DEHYDRATASE"/>
    <property type="match status" value="1"/>
</dbReference>
<evidence type="ECO:0000313" key="3">
    <source>
        <dbReference type="Proteomes" id="UP001300692"/>
    </source>
</evidence>
<sequence>MNFKTNLLLGLSIGALAFCSPKKQTEEKPETTIADPKKESTPIGLQLYTVRDAMAANPDSTLELVAKLGYKQLELAGYADGKFYGMAPEQFKSTAEGYGLSPISAHISIDALAENPELAISASKAAGLEYVVLPWLSPDQRNSVAQYESHIALMNKVGPMCSEAGLKFAYHNHAFEFDTLDGQVPMEMIINQTNPEHVAIELDLYWVSKAGLDPVAFFNKYPGRFNLWHVKDMDDTPEQNFTEVGSGTIDYKSIFENAEVSDMQYFFVEQDRSDNPMKSIEISYQYVDELLNQ</sequence>
<name>A0ABT3CN35_9BACT</name>
<dbReference type="Pfam" id="PF01261">
    <property type="entry name" value="AP_endonuc_2"/>
    <property type="match status" value="1"/>
</dbReference>
<dbReference type="EMBL" id="JAOYOD010000001">
    <property type="protein sequence ID" value="MCV9385128.1"/>
    <property type="molecule type" value="Genomic_DNA"/>
</dbReference>
<dbReference type="GO" id="GO:0016853">
    <property type="term" value="F:isomerase activity"/>
    <property type="evidence" value="ECO:0007669"/>
    <property type="project" value="UniProtKB-KW"/>
</dbReference>
<dbReference type="InterPro" id="IPR013022">
    <property type="entry name" value="Xyl_isomerase-like_TIM-brl"/>
</dbReference>
<dbReference type="InterPro" id="IPR050312">
    <property type="entry name" value="IolE/XylAMocC-like"/>
</dbReference>
<dbReference type="Proteomes" id="UP001300692">
    <property type="component" value="Unassembled WGS sequence"/>
</dbReference>
<dbReference type="Gene3D" id="3.20.20.150">
    <property type="entry name" value="Divalent-metal-dependent TIM barrel enzymes"/>
    <property type="match status" value="1"/>
</dbReference>
<gene>
    <name evidence="2" type="ORF">N7U62_00555</name>
</gene>
<organism evidence="2 3">
    <name type="scientific">Reichenbachiella ulvae</name>
    <dbReference type="NCBI Taxonomy" id="2980104"/>
    <lineage>
        <taxon>Bacteria</taxon>
        <taxon>Pseudomonadati</taxon>
        <taxon>Bacteroidota</taxon>
        <taxon>Cytophagia</taxon>
        <taxon>Cytophagales</taxon>
        <taxon>Reichenbachiellaceae</taxon>
        <taxon>Reichenbachiella</taxon>
    </lineage>
</organism>
<dbReference type="SUPFAM" id="SSF51658">
    <property type="entry name" value="Xylose isomerase-like"/>
    <property type="match status" value="1"/>
</dbReference>
<protein>
    <submittedName>
        <fullName evidence="2">Sugar phosphate isomerase/epimerase</fullName>
    </submittedName>
</protein>